<dbReference type="AlphaFoldDB" id="A0A1W1XDM4"/>
<keyword evidence="2 4" id="KW-1133">Transmembrane helix</keyword>
<accession>A0A1W1XDM4</accession>
<evidence type="ECO:0000256" key="2">
    <source>
        <dbReference type="ARBA" id="ARBA00022989"/>
    </source>
</evidence>
<dbReference type="Pfam" id="PF07690">
    <property type="entry name" value="MFS_1"/>
    <property type="match status" value="1"/>
</dbReference>
<feature type="transmembrane region" description="Helical" evidence="4">
    <location>
        <begin position="306"/>
        <end position="323"/>
    </location>
</feature>
<dbReference type="GO" id="GO:0022857">
    <property type="term" value="F:transmembrane transporter activity"/>
    <property type="evidence" value="ECO:0007669"/>
    <property type="project" value="InterPro"/>
</dbReference>
<evidence type="ECO:0000313" key="5">
    <source>
        <dbReference type="EMBL" id="SMC21894.1"/>
    </source>
</evidence>
<feature type="transmembrane region" description="Helical" evidence="4">
    <location>
        <begin position="271"/>
        <end position="294"/>
    </location>
</feature>
<gene>
    <name evidence="5" type="ORF">SAMN02746041_01305</name>
</gene>
<feature type="transmembrane region" description="Helical" evidence="4">
    <location>
        <begin position="137"/>
        <end position="154"/>
    </location>
</feature>
<evidence type="ECO:0000313" key="6">
    <source>
        <dbReference type="Proteomes" id="UP000192783"/>
    </source>
</evidence>
<feature type="transmembrane region" description="Helical" evidence="4">
    <location>
        <begin position="113"/>
        <end position="131"/>
    </location>
</feature>
<evidence type="ECO:0000256" key="1">
    <source>
        <dbReference type="ARBA" id="ARBA00022692"/>
    </source>
</evidence>
<dbReference type="SUPFAM" id="SSF103473">
    <property type="entry name" value="MFS general substrate transporter"/>
    <property type="match status" value="1"/>
</dbReference>
<dbReference type="Gene3D" id="1.20.1250.20">
    <property type="entry name" value="MFS general substrate transporter like domains"/>
    <property type="match status" value="2"/>
</dbReference>
<feature type="transmembrane region" description="Helical" evidence="4">
    <location>
        <begin position="203"/>
        <end position="219"/>
    </location>
</feature>
<keyword evidence="1 4" id="KW-0812">Transmembrane</keyword>
<evidence type="ECO:0000256" key="4">
    <source>
        <dbReference type="SAM" id="Phobius"/>
    </source>
</evidence>
<sequence>MNSHHLAFMAAFHDDRLHGGLERVEVSFHLDVRGGEAVDRAVDNRRMYVYLLVLTVLSAAGFQSWRTLINNFAVEAARLEGDQMGWVQSLREVPGFLSLLVVYLLLVISEHRLAALSILVLGVGVGLTGLFPTFWGIVGTTLLMSFGFHYYETLNQSLTLQYFDKARAPVVFGRLRAAAAATNIAVGVAIFAAASFVSYRTQFLAWGGLLVVGSLWALVQDPSDRNLAPQRKQMVFRKRYLLFYALTFLAGARRQIFVAFAVFLLVKEFHYTVQAVTVLFVINNLINTVLSPAIGRAIARYGERKVLSLEYAAMALVFTAYAWTRNPLMAGALYVIDFVFFNFSIAIRTYFQKIADPQDIAPSMAVGFTVNHVAAVVIPALGGMLWMVDYRIPFVGGAVLSLVSLVLTQRIRTDREVPGQAMRESG</sequence>
<feature type="transmembrane region" description="Helical" evidence="4">
    <location>
        <begin position="85"/>
        <end position="106"/>
    </location>
</feature>
<organism evidence="5 6">
    <name type="scientific">Desulfacinum hydrothermale DSM 13146</name>
    <dbReference type="NCBI Taxonomy" id="1121390"/>
    <lineage>
        <taxon>Bacteria</taxon>
        <taxon>Pseudomonadati</taxon>
        <taxon>Thermodesulfobacteriota</taxon>
        <taxon>Syntrophobacteria</taxon>
        <taxon>Syntrophobacterales</taxon>
        <taxon>Syntrophobacteraceae</taxon>
        <taxon>Desulfacinum</taxon>
    </lineage>
</organism>
<dbReference type="PANTHER" id="PTHR23518:SF2">
    <property type="entry name" value="MAJOR FACILITATOR SUPERFAMILY TRANSPORTER"/>
    <property type="match status" value="1"/>
</dbReference>
<dbReference type="InterPro" id="IPR011701">
    <property type="entry name" value="MFS"/>
</dbReference>
<feature type="transmembrane region" description="Helical" evidence="4">
    <location>
        <begin position="363"/>
        <end position="386"/>
    </location>
</feature>
<protein>
    <submittedName>
        <fullName evidence="5">Predicted arabinose efflux permease, MFS family</fullName>
    </submittedName>
</protein>
<feature type="transmembrane region" description="Helical" evidence="4">
    <location>
        <begin position="47"/>
        <end position="65"/>
    </location>
</feature>
<reference evidence="5 6" key="1">
    <citation type="submission" date="2017-04" db="EMBL/GenBank/DDBJ databases">
        <authorList>
            <person name="Afonso C.L."/>
            <person name="Miller P.J."/>
            <person name="Scott M.A."/>
            <person name="Spackman E."/>
            <person name="Goraichik I."/>
            <person name="Dimitrov K.M."/>
            <person name="Suarez D.L."/>
            <person name="Swayne D.E."/>
        </authorList>
    </citation>
    <scope>NUCLEOTIDE SEQUENCE [LARGE SCALE GENOMIC DNA]</scope>
    <source>
        <strain evidence="5 6">DSM 13146</strain>
    </source>
</reference>
<feature type="transmembrane region" description="Helical" evidence="4">
    <location>
        <begin position="392"/>
        <end position="408"/>
    </location>
</feature>
<evidence type="ECO:0000256" key="3">
    <source>
        <dbReference type="ARBA" id="ARBA00023136"/>
    </source>
</evidence>
<dbReference type="EMBL" id="FWXF01000005">
    <property type="protein sequence ID" value="SMC21894.1"/>
    <property type="molecule type" value="Genomic_DNA"/>
</dbReference>
<dbReference type="STRING" id="1121390.SAMN02746041_01305"/>
<proteinExistence type="predicted"/>
<keyword evidence="3 4" id="KW-0472">Membrane</keyword>
<keyword evidence="6" id="KW-1185">Reference proteome</keyword>
<dbReference type="Proteomes" id="UP000192783">
    <property type="component" value="Unassembled WGS sequence"/>
</dbReference>
<feature type="transmembrane region" description="Helical" evidence="4">
    <location>
        <begin position="240"/>
        <end position="265"/>
    </location>
</feature>
<feature type="transmembrane region" description="Helical" evidence="4">
    <location>
        <begin position="175"/>
        <end position="197"/>
    </location>
</feature>
<feature type="transmembrane region" description="Helical" evidence="4">
    <location>
        <begin position="329"/>
        <end position="351"/>
    </location>
</feature>
<dbReference type="InterPro" id="IPR036259">
    <property type="entry name" value="MFS_trans_sf"/>
</dbReference>
<name>A0A1W1XDM4_9BACT</name>
<dbReference type="PANTHER" id="PTHR23518">
    <property type="entry name" value="C-METHYLTRANSFERASE"/>
    <property type="match status" value="1"/>
</dbReference>